<accession>Q45663</accession>
<dbReference type="EMBL" id="X02730">
    <property type="protein sequence ID" value="CAA26512.1"/>
    <property type="molecule type" value="Genomic_DNA"/>
</dbReference>
<dbReference type="AlphaFoldDB" id="Q45663"/>
<name>Q45663_BACIU</name>
<protein>
    <submittedName>
        <fullName evidence="1">Uncharacterized protein</fullName>
    </submittedName>
</protein>
<proteinExistence type="predicted"/>
<evidence type="ECO:0000313" key="1">
    <source>
        <dbReference type="EMBL" id="CAA26512.1"/>
    </source>
</evidence>
<reference evidence="1" key="1">
    <citation type="journal article" date="1985" name="Mol. Gen. Genet.">
        <title>The DNA sequence of the gene for the secreted Bacillus subtilis enzyme levansucrase and its genetic control sites.</title>
        <authorList>
            <person name="Steinmetz M."/>
            <person name="Le Coq D."/>
            <person name="Aymerich S."/>
            <person name="Gonzy-Treboul G."/>
            <person name="Gay P."/>
        </authorList>
    </citation>
    <scope>NUCLEOTIDE SEQUENCE</scope>
    <source>
        <strain evidence="1">Marburg</strain>
    </source>
</reference>
<organism evidence="1">
    <name type="scientific">Bacillus subtilis</name>
    <dbReference type="NCBI Taxonomy" id="1423"/>
    <lineage>
        <taxon>Bacteria</taxon>
        <taxon>Bacillati</taxon>
        <taxon>Bacillota</taxon>
        <taxon>Bacilli</taxon>
        <taxon>Bacillales</taxon>
        <taxon>Bacillaceae</taxon>
        <taxon>Bacillus</taxon>
    </lineage>
</organism>
<sequence>MCKGQSVYFGVTPYIF</sequence>